<dbReference type="PANTHER" id="PTHR32154">
    <property type="entry name" value="PYRUVATE-FLAVODOXIN OXIDOREDUCTASE-RELATED"/>
    <property type="match status" value="1"/>
</dbReference>
<dbReference type="InterPro" id="IPR029061">
    <property type="entry name" value="THDP-binding"/>
</dbReference>
<dbReference type="CDD" id="cd07034">
    <property type="entry name" value="TPP_PYR_PFOR_IOR-alpha_like"/>
    <property type="match status" value="1"/>
</dbReference>
<dbReference type="Gene3D" id="3.40.50.970">
    <property type="match status" value="1"/>
</dbReference>
<organism evidence="5 6">
    <name type="scientific">candidate division WOR-1 bacterium RIFCSPLOWO2_02_FULL_46_20</name>
    <dbReference type="NCBI Taxonomy" id="1802567"/>
    <lineage>
        <taxon>Bacteria</taxon>
        <taxon>Bacillati</taxon>
        <taxon>Saganbacteria</taxon>
    </lineage>
</organism>
<dbReference type="Pfam" id="PF01855">
    <property type="entry name" value="POR_N"/>
    <property type="match status" value="1"/>
</dbReference>
<dbReference type="Proteomes" id="UP000176938">
    <property type="component" value="Unassembled WGS sequence"/>
</dbReference>
<dbReference type="SUPFAM" id="SSF52922">
    <property type="entry name" value="TK C-terminal domain-like"/>
    <property type="match status" value="1"/>
</dbReference>
<reference evidence="5 6" key="1">
    <citation type="journal article" date="2016" name="Nat. Commun.">
        <title>Thousands of microbial genomes shed light on interconnected biogeochemical processes in an aquifer system.</title>
        <authorList>
            <person name="Anantharaman K."/>
            <person name="Brown C.T."/>
            <person name="Hug L.A."/>
            <person name="Sharon I."/>
            <person name="Castelle C.J."/>
            <person name="Probst A.J."/>
            <person name="Thomas B.C."/>
            <person name="Singh A."/>
            <person name="Wilkins M.J."/>
            <person name="Karaoz U."/>
            <person name="Brodie E.L."/>
            <person name="Williams K.H."/>
            <person name="Hubbard S.S."/>
            <person name="Banfield J.F."/>
        </authorList>
    </citation>
    <scope>NUCLEOTIDE SEQUENCE [LARGE SCALE GENOMIC DNA]</scope>
</reference>
<dbReference type="FunFam" id="3.40.50.970:FF:000012">
    <property type="entry name" value="Pyruvate:ferredoxin (Flavodoxin) oxidoreductase"/>
    <property type="match status" value="1"/>
</dbReference>
<dbReference type="InterPro" id="IPR002880">
    <property type="entry name" value="Pyrv_Fd/Flavodoxin_OxRdtase_N"/>
</dbReference>
<proteinExistence type="inferred from homology"/>
<dbReference type="GO" id="GO:0016903">
    <property type="term" value="F:oxidoreductase activity, acting on the aldehyde or oxo group of donors"/>
    <property type="evidence" value="ECO:0007669"/>
    <property type="project" value="UniProtKB-ARBA"/>
</dbReference>
<dbReference type="InterPro" id="IPR009014">
    <property type="entry name" value="Transketo_C/PFOR_II"/>
</dbReference>
<name>A0A1F4RH37_UNCSA</name>
<evidence type="ECO:0000256" key="1">
    <source>
        <dbReference type="ARBA" id="ARBA00009032"/>
    </source>
</evidence>
<dbReference type="InterPro" id="IPR033412">
    <property type="entry name" value="PFOR_II"/>
</dbReference>
<evidence type="ECO:0000256" key="2">
    <source>
        <dbReference type="ARBA" id="ARBA00023002"/>
    </source>
</evidence>
<comment type="similarity">
    <text evidence="1">Belongs to the pyruvate:ferredoxin/flavodoxin oxidoreductase family.</text>
</comment>
<dbReference type="SUPFAM" id="SSF52518">
    <property type="entry name" value="Thiamin diphosphate-binding fold (THDP-binding)"/>
    <property type="match status" value="1"/>
</dbReference>
<evidence type="ECO:0000313" key="6">
    <source>
        <dbReference type="Proteomes" id="UP000176938"/>
    </source>
</evidence>
<dbReference type="Gene3D" id="3.40.50.920">
    <property type="match status" value="1"/>
</dbReference>
<dbReference type="AlphaFoldDB" id="A0A1F4RH37"/>
<dbReference type="Pfam" id="PF17147">
    <property type="entry name" value="PFOR_II"/>
    <property type="match status" value="1"/>
</dbReference>
<gene>
    <name evidence="5" type="primary">porA</name>
    <name evidence="5" type="ORF">A3H38_00570</name>
</gene>
<accession>A0A1F4RH37</accession>
<evidence type="ECO:0000259" key="4">
    <source>
        <dbReference type="Pfam" id="PF17147"/>
    </source>
</evidence>
<dbReference type="GO" id="GO:0006979">
    <property type="term" value="P:response to oxidative stress"/>
    <property type="evidence" value="ECO:0007669"/>
    <property type="project" value="TreeGrafter"/>
</dbReference>
<protein>
    <submittedName>
        <fullName evidence="5">Pyruvate ferredoxin oxidoreductase</fullName>
    </submittedName>
</protein>
<feature type="domain" description="Pyruvate flavodoxin/ferredoxin oxidoreductase pyrimidine binding" evidence="3">
    <location>
        <begin position="14"/>
        <end position="238"/>
    </location>
</feature>
<evidence type="ECO:0000313" key="5">
    <source>
        <dbReference type="EMBL" id="OGC06783.1"/>
    </source>
</evidence>
<keyword evidence="5" id="KW-0670">Pyruvate</keyword>
<dbReference type="InterPro" id="IPR050722">
    <property type="entry name" value="Pyruvate:ferred/Flavod_OxRd"/>
</dbReference>
<evidence type="ECO:0000259" key="3">
    <source>
        <dbReference type="Pfam" id="PF01855"/>
    </source>
</evidence>
<sequence length="388" mass="42520">MPTLAKTGNEAMAEAMRQINPDVVAAYPITPATEVVMIFSQFVADGLVDTEYVAAESEHSAMSACVGAASAGCRVMTGTSSQGLQLMSEILPIVSALRQPIVLCEVNRALSGPINIHCDHSDTMAVRDFGWIQIFSENAQEAYDSVLQAVLIAEDEKVRLPAMVTTDGFIISHCMEKIETMEDDAAKKYIGEHKVKNSILNLEKPITLGSLDLQDYYFEHKMPVVEAMKQAKDVIVKVGKEFGQKFGREYGLLEEYKLADAEFAVVALGSTCGTTKAVVDELRNNGLKAGLLKVRVFRPFPGEEIAQALSKVKAAVILDRSDTYCNQGGQLYTEIRSAMYEAAKKPLLANYIYGLGGREISLEGIRQIYKQLQECQSSGQVIHFGVRE</sequence>
<dbReference type="GO" id="GO:0019752">
    <property type="term" value="P:carboxylic acid metabolic process"/>
    <property type="evidence" value="ECO:0007669"/>
    <property type="project" value="UniProtKB-ARBA"/>
</dbReference>
<dbReference type="FunFam" id="3.40.50.920:FF:000010">
    <property type="entry name" value="Pyruvate ferredoxin oxidoreductase, alpha subunit"/>
    <property type="match status" value="1"/>
</dbReference>
<feature type="domain" description="Pyruvate:ferredoxin oxidoreductase core" evidence="4">
    <location>
        <begin position="261"/>
        <end position="364"/>
    </location>
</feature>
<keyword evidence="2" id="KW-0560">Oxidoreductase</keyword>
<dbReference type="PANTHER" id="PTHR32154:SF0">
    <property type="entry name" value="PYRUVATE-FLAVODOXIN OXIDOREDUCTASE-RELATED"/>
    <property type="match status" value="1"/>
</dbReference>
<dbReference type="EMBL" id="METP01000015">
    <property type="protein sequence ID" value="OGC06783.1"/>
    <property type="molecule type" value="Genomic_DNA"/>
</dbReference>
<comment type="caution">
    <text evidence="5">The sequence shown here is derived from an EMBL/GenBank/DDBJ whole genome shotgun (WGS) entry which is preliminary data.</text>
</comment>